<dbReference type="SUPFAM" id="SSF55785">
    <property type="entry name" value="PYP-like sensor domain (PAS domain)"/>
    <property type="match status" value="1"/>
</dbReference>
<dbReference type="InterPro" id="IPR035965">
    <property type="entry name" value="PAS-like_dom_sf"/>
</dbReference>
<keyword evidence="1" id="KW-0378">Hydrolase</keyword>
<dbReference type="InterPro" id="IPR000014">
    <property type="entry name" value="PAS"/>
</dbReference>
<accession>A0ABQ3JHI1</accession>
<dbReference type="Proteomes" id="UP000605897">
    <property type="component" value="Unassembled WGS sequence"/>
</dbReference>
<organism evidence="5 6">
    <name type="scientific">Amycolatopsis deserti</name>
    <dbReference type="NCBI Taxonomy" id="185696"/>
    <lineage>
        <taxon>Bacteria</taxon>
        <taxon>Bacillati</taxon>
        <taxon>Actinomycetota</taxon>
        <taxon>Actinomycetes</taxon>
        <taxon>Pseudonocardiales</taxon>
        <taxon>Pseudonocardiaceae</taxon>
        <taxon>Amycolatopsis</taxon>
    </lineage>
</organism>
<dbReference type="EMBL" id="BNAU01000008">
    <property type="protein sequence ID" value="GHF20029.1"/>
    <property type="molecule type" value="Genomic_DNA"/>
</dbReference>
<dbReference type="RefSeq" id="WP_191248213.1">
    <property type="nucleotide sequence ID" value="NZ_BNAU01000008.1"/>
</dbReference>
<keyword evidence="6" id="KW-1185">Reference proteome</keyword>
<dbReference type="NCBIfam" id="TIGR00229">
    <property type="entry name" value="sensory_box"/>
    <property type="match status" value="1"/>
</dbReference>
<dbReference type="SMART" id="SM00091">
    <property type="entry name" value="PAS"/>
    <property type="match status" value="1"/>
</dbReference>
<dbReference type="PANTHER" id="PTHR43156:SF2">
    <property type="entry name" value="STAGE II SPORULATION PROTEIN E"/>
    <property type="match status" value="1"/>
</dbReference>
<dbReference type="PANTHER" id="PTHR43156">
    <property type="entry name" value="STAGE II SPORULATION PROTEIN E-RELATED"/>
    <property type="match status" value="1"/>
</dbReference>
<evidence type="ECO:0000313" key="5">
    <source>
        <dbReference type="EMBL" id="GHF20029.1"/>
    </source>
</evidence>
<keyword evidence="2" id="KW-0175">Coiled coil</keyword>
<evidence type="ECO:0000313" key="6">
    <source>
        <dbReference type="Proteomes" id="UP000605897"/>
    </source>
</evidence>
<evidence type="ECO:0000256" key="2">
    <source>
        <dbReference type="SAM" id="Coils"/>
    </source>
</evidence>
<feature type="domain" description="PPM-type phosphatase" evidence="4">
    <location>
        <begin position="170"/>
        <end position="387"/>
    </location>
</feature>
<sequence>MTEPEAPALTGADAEDLWDNAPCGYLSARPDGTIVRVNATLLGWLGYRAGELVGRRFSDLLTAGGRLYHETHYAPLLRMQSEVREIALDLVAADGSRLPVLVNSTLRAGPDGVTGIRTTVFDARNRRAYERELLRARQEADTERERLARLSRTLQETLLPPGLPEVPGLRAAGYYRAAPTQMIGGDFYDLFPLSADRWAFFIGDVCGKGPEAAVLTSLARYTLRAAAARESDPRAVLHTLNAVLLQDYRAPAGRFCTVLFGLIEPDGDGFRVELAGGGHPPALRIAADASVRALDTPGGQLMGVLPDASVTAVGTRLGPGDALFLYTDGLTEARDRRGALVGEGRLACAAAGFAGLDADAIVDRLGQLLSELDDGVADDTAALVLTVPR</sequence>
<keyword evidence="5" id="KW-0808">Transferase</keyword>
<dbReference type="Gene3D" id="3.30.450.20">
    <property type="entry name" value="PAS domain"/>
    <property type="match status" value="1"/>
</dbReference>
<dbReference type="SUPFAM" id="SSF81606">
    <property type="entry name" value="PP2C-like"/>
    <property type="match status" value="1"/>
</dbReference>
<keyword evidence="5" id="KW-0418">Kinase</keyword>
<protein>
    <submittedName>
        <fullName evidence="5">Histidine kinase</fullName>
    </submittedName>
</protein>
<dbReference type="Pfam" id="PF07228">
    <property type="entry name" value="SpoIIE"/>
    <property type="match status" value="1"/>
</dbReference>
<dbReference type="Gene3D" id="3.60.40.10">
    <property type="entry name" value="PPM-type phosphatase domain"/>
    <property type="match status" value="1"/>
</dbReference>
<name>A0ABQ3JHI1_9PSEU</name>
<proteinExistence type="predicted"/>
<feature type="domain" description="PAS" evidence="3">
    <location>
        <begin position="12"/>
        <end position="78"/>
    </location>
</feature>
<dbReference type="InterPro" id="IPR036457">
    <property type="entry name" value="PPM-type-like_dom_sf"/>
</dbReference>
<feature type="coiled-coil region" evidence="2">
    <location>
        <begin position="126"/>
        <end position="153"/>
    </location>
</feature>
<evidence type="ECO:0000256" key="1">
    <source>
        <dbReference type="ARBA" id="ARBA00022801"/>
    </source>
</evidence>
<dbReference type="Pfam" id="PF13426">
    <property type="entry name" value="PAS_9"/>
    <property type="match status" value="1"/>
</dbReference>
<reference evidence="6" key="1">
    <citation type="journal article" date="2019" name="Int. J. Syst. Evol. Microbiol.">
        <title>The Global Catalogue of Microorganisms (GCM) 10K type strain sequencing project: providing services to taxonomists for standard genome sequencing and annotation.</title>
        <authorList>
            <consortium name="The Broad Institute Genomics Platform"/>
            <consortium name="The Broad Institute Genome Sequencing Center for Infectious Disease"/>
            <person name="Wu L."/>
            <person name="Ma J."/>
        </authorList>
    </citation>
    <scope>NUCLEOTIDE SEQUENCE [LARGE SCALE GENOMIC DNA]</scope>
    <source>
        <strain evidence="6">CGMCC 4.7677</strain>
    </source>
</reference>
<dbReference type="GO" id="GO:0016301">
    <property type="term" value="F:kinase activity"/>
    <property type="evidence" value="ECO:0007669"/>
    <property type="project" value="UniProtKB-KW"/>
</dbReference>
<dbReference type="CDD" id="cd00130">
    <property type="entry name" value="PAS"/>
    <property type="match status" value="1"/>
</dbReference>
<gene>
    <name evidence="5" type="ORF">GCM10017786_62530</name>
</gene>
<dbReference type="InterPro" id="IPR052016">
    <property type="entry name" value="Bact_Sigma-Reg"/>
</dbReference>
<comment type="caution">
    <text evidence="5">The sequence shown here is derived from an EMBL/GenBank/DDBJ whole genome shotgun (WGS) entry which is preliminary data.</text>
</comment>
<evidence type="ECO:0000259" key="4">
    <source>
        <dbReference type="SMART" id="SM00331"/>
    </source>
</evidence>
<dbReference type="SMART" id="SM00331">
    <property type="entry name" value="PP2C_SIG"/>
    <property type="match status" value="1"/>
</dbReference>
<evidence type="ECO:0000259" key="3">
    <source>
        <dbReference type="SMART" id="SM00091"/>
    </source>
</evidence>
<dbReference type="InterPro" id="IPR001932">
    <property type="entry name" value="PPM-type_phosphatase-like_dom"/>
</dbReference>